<feature type="region of interest" description="Disordered" evidence="1">
    <location>
        <begin position="1"/>
        <end position="99"/>
    </location>
</feature>
<gene>
    <name evidence="3" type="primary">LOC117552593</name>
</gene>
<feature type="compositionally biased region" description="Basic and acidic residues" evidence="1">
    <location>
        <begin position="59"/>
        <end position="92"/>
    </location>
</feature>
<keyword evidence="2" id="KW-1185">Reference proteome</keyword>
<evidence type="ECO:0000313" key="2">
    <source>
        <dbReference type="Proteomes" id="UP000515161"/>
    </source>
</evidence>
<dbReference type="AlphaFoldDB" id="A0A6P8UW32"/>
<dbReference type="Proteomes" id="UP000515161">
    <property type="component" value="Unplaced"/>
</dbReference>
<protein>
    <submittedName>
        <fullName evidence="3">FMRFamide-related neuropeptides-like</fullName>
    </submittedName>
</protein>
<sequence length="260" mass="29332">MADRVGRGALRGRRNPVVQRGRGRADVQRGRGNPVVQRGRGNPVVQRGRGNPVVHRGRGRADVQRGRGNPDVHRGRGRADVQRERGNPDVHRGRGRAVRMRGGRVERGPMRTVVSDNTRATIVDHVINHGMSLSEAGQRVQPNIRRSTVASIIRIFRHENRTERAPRSGGRGKAFTPEQESAIVDMVVANNEIRLREIQARIIADQDVFSNIPSISVATIDWVLKRHHLRMKQIYKVPFERNSDRVKELTSITVMACLYF</sequence>
<dbReference type="InParanoid" id="A0A6P8UW32"/>
<dbReference type="RefSeq" id="XP_034082074.1">
    <property type="nucleotide sequence ID" value="XM_034226183.1"/>
</dbReference>
<proteinExistence type="predicted"/>
<accession>A0A6P8UW32</accession>
<dbReference type="GeneID" id="117552593"/>
<organism evidence="2 3">
    <name type="scientific">Gymnodraco acuticeps</name>
    <name type="common">Antarctic dragonfish</name>
    <dbReference type="NCBI Taxonomy" id="8218"/>
    <lineage>
        <taxon>Eukaryota</taxon>
        <taxon>Metazoa</taxon>
        <taxon>Chordata</taxon>
        <taxon>Craniata</taxon>
        <taxon>Vertebrata</taxon>
        <taxon>Euteleostomi</taxon>
        <taxon>Actinopterygii</taxon>
        <taxon>Neopterygii</taxon>
        <taxon>Teleostei</taxon>
        <taxon>Neoteleostei</taxon>
        <taxon>Acanthomorphata</taxon>
        <taxon>Eupercaria</taxon>
        <taxon>Perciformes</taxon>
        <taxon>Notothenioidei</taxon>
        <taxon>Bathydraconidae</taxon>
        <taxon>Gymnodraco</taxon>
    </lineage>
</organism>
<dbReference type="InterPro" id="IPR009057">
    <property type="entry name" value="Homeodomain-like_sf"/>
</dbReference>
<dbReference type="SUPFAM" id="SSF46689">
    <property type="entry name" value="Homeodomain-like"/>
    <property type="match status" value="1"/>
</dbReference>
<name>A0A6P8UW32_GYMAC</name>
<dbReference type="OrthoDB" id="8939043at2759"/>
<dbReference type="KEGG" id="gacu:117552593"/>
<reference evidence="3" key="1">
    <citation type="submission" date="2025-08" db="UniProtKB">
        <authorList>
            <consortium name="RefSeq"/>
        </authorList>
    </citation>
    <scope>IDENTIFICATION</scope>
</reference>
<evidence type="ECO:0000256" key="1">
    <source>
        <dbReference type="SAM" id="MobiDB-lite"/>
    </source>
</evidence>
<evidence type="ECO:0000313" key="3">
    <source>
        <dbReference type="RefSeq" id="XP_034082074.1"/>
    </source>
</evidence>